<reference evidence="2 3" key="1">
    <citation type="submission" date="2018-01" db="EMBL/GenBank/DDBJ databases">
        <title>Draft genome of the strawberry crown rot pathogen Phytophthora cactorum.</title>
        <authorList>
            <person name="Armitage A.D."/>
            <person name="Lysoe E."/>
            <person name="Nellist C.F."/>
            <person name="Harrison R.J."/>
            <person name="Brurberg M.B."/>
        </authorList>
    </citation>
    <scope>NUCLEOTIDE SEQUENCE [LARGE SCALE GENOMIC DNA]</scope>
    <source>
        <strain evidence="2 3">10300</strain>
    </source>
</reference>
<protein>
    <submittedName>
        <fullName evidence="2">Uncharacterized protein</fullName>
    </submittedName>
</protein>
<dbReference type="OrthoDB" id="105969at2759"/>
<accession>A0A329RLB2</accession>
<proteinExistence type="predicted"/>
<gene>
    <name evidence="2" type="ORF">PC110_g18030</name>
</gene>
<comment type="caution">
    <text evidence="2">The sequence shown here is derived from an EMBL/GenBank/DDBJ whole genome shotgun (WGS) entry which is preliminary data.</text>
</comment>
<organism evidence="2 3">
    <name type="scientific">Phytophthora cactorum</name>
    <dbReference type="NCBI Taxonomy" id="29920"/>
    <lineage>
        <taxon>Eukaryota</taxon>
        <taxon>Sar</taxon>
        <taxon>Stramenopiles</taxon>
        <taxon>Oomycota</taxon>
        <taxon>Peronosporomycetes</taxon>
        <taxon>Peronosporales</taxon>
        <taxon>Peronosporaceae</taxon>
        <taxon>Phytophthora</taxon>
    </lineage>
</organism>
<feature type="region of interest" description="Disordered" evidence="1">
    <location>
        <begin position="1"/>
        <end position="35"/>
    </location>
</feature>
<dbReference type="Gene3D" id="1.25.40.10">
    <property type="entry name" value="Tetratricopeptide repeat domain"/>
    <property type="match status" value="1"/>
</dbReference>
<evidence type="ECO:0000256" key="1">
    <source>
        <dbReference type="SAM" id="MobiDB-lite"/>
    </source>
</evidence>
<feature type="compositionally biased region" description="Basic and acidic residues" evidence="1">
    <location>
        <begin position="1"/>
        <end position="16"/>
    </location>
</feature>
<dbReference type="EMBL" id="MJFZ01000738">
    <property type="protein sequence ID" value="RAW25553.1"/>
    <property type="molecule type" value="Genomic_DNA"/>
</dbReference>
<evidence type="ECO:0000313" key="3">
    <source>
        <dbReference type="Proteomes" id="UP000251314"/>
    </source>
</evidence>
<dbReference type="VEuPathDB" id="FungiDB:PC110_g18030"/>
<dbReference type="AlphaFoldDB" id="A0A329RLB2"/>
<feature type="region of interest" description="Disordered" evidence="1">
    <location>
        <begin position="444"/>
        <end position="463"/>
    </location>
</feature>
<dbReference type="InterPro" id="IPR011990">
    <property type="entry name" value="TPR-like_helical_dom_sf"/>
</dbReference>
<evidence type="ECO:0000313" key="2">
    <source>
        <dbReference type="EMBL" id="RAW25553.1"/>
    </source>
</evidence>
<keyword evidence="3" id="KW-1185">Reference proteome</keyword>
<sequence>MEDEHQVEQEHEEQRHSRCSSSQEEHHPVTDLEQQLVEANTTIAVLTEQLKAAKENQQKLETELAETRASTPQLMMELAVEQERLKVAEENQARLEKQLADSQARIMNELPRLETELAVAKEQLKAFGDKFKAVKQEHTLQLENITLQLKSMEENHELQQRAENLLTKSKDREPEELPAPEKLYLAPMMIMPDMSNELTCVTFVTGSSREAIDEKVQRLRGQLVPGAKAILVESEEEADNIKQSIVDRGRELTKRKRNKNPKLEVDVEFYNEPNKLSTRHADDETTTREEFLRLFKLPFAPLGELVEHIAPEIEAPEKTVDKEIPPVVTTTPLKKIVEKATPPASPTSGEEMAEEPRPSRIPSFALSGLLEVVNIIILLALEDFHLNGKGACCCQLKLMGKGAPEKFFPNQRLLPSVSIMAFPFPGCDPAMLLSFLASLSEDEQPEFLEDDSDEDEQTQPLSTQEGMVQRFKIMRARFVRPGAILGEQIFAGNLCAGSMSLDDAKPTSGLRSLRDLQPMVGKELELGTTHRGRYLCGWVAIDDAFFGIASSSLLLEDVTGYLVEIATYGLVDTELPPHERQRVVAGKFPKGRPIVVLEPYYKVRMDGSEGVRVDEADEIIPWRDVPTDLMSWKNLGNEFFSTLNSQNEGRGALACYQRALEAVKSETHTLAILLTNLATCRFKVEDYAV</sequence>
<feature type="compositionally biased region" description="Acidic residues" evidence="1">
    <location>
        <begin position="444"/>
        <end position="457"/>
    </location>
</feature>
<dbReference type="Proteomes" id="UP000251314">
    <property type="component" value="Unassembled WGS sequence"/>
</dbReference>
<name>A0A329RLB2_9STRA</name>
<feature type="region of interest" description="Disordered" evidence="1">
    <location>
        <begin position="338"/>
        <end position="358"/>
    </location>
</feature>